<proteinExistence type="predicted"/>
<dbReference type="EMBL" id="JAHXZJ010000002">
    <property type="protein sequence ID" value="KAH0564694.1"/>
    <property type="molecule type" value="Genomic_DNA"/>
</dbReference>
<reference evidence="2 3" key="1">
    <citation type="journal article" date="2021" name="J. Hered.">
        <title>A chromosome-level genome assembly of the parasitoid wasp, Cotesia glomerata (Hymenoptera: Braconidae).</title>
        <authorList>
            <person name="Pinto B.J."/>
            <person name="Weis J.J."/>
            <person name="Gamble T."/>
            <person name="Ode P.J."/>
            <person name="Paul R."/>
            <person name="Zaspel J.M."/>
        </authorList>
    </citation>
    <scope>NUCLEOTIDE SEQUENCE [LARGE SCALE GENOMIC DNA]</scope>
    <source>
        <strain evidence="2">CgM1</strain>
    </source>
</reference>
<protein>
    <recommendedName>
        <fullName evidence="1">DUF4812 domain-containing protein</fullName>
    </recommendedName>
</protein>
<dbReference type="Proteomes" id="UP000826195">
    <property type="component" value="Unassembled WGS sequence"/>
</dbReference>
<name>A0AAV7J5B7_COTGL</name>
<dbReference type="InterPro" id="IPR032084">
    <property type="entry name" value="DUF4812"/>
</dbReference>
<organism evidence="2 3">
    <name type="scientific">Cotesia glomerata</name>
    <name type="common">Lepidopteran parasitic wasp</name>
    <name type="synonym">Apanteles glomeratus</name>
    <dbReference type="NCBI Taxonomy" id="32391"/>
    <lineage>
        <taxon>Eukaryota</taxon>
        <taxon>Metazoa</taxon>
        <taxon>Ecdysozoa</taxon>
        <taxon>Arthropoda</taxon>
        <taxon>Hexapoda</taxon>
        <taxon>Insecta</taxon>
        <taxon>Pterygota</taxon>
        <taxon>Neoptera</taxon>
        <taxon>Endopterygota</taxon>
        <taxon>Hymenoptera</taxon>
        <taxon>Apocrita</taxon>
        <taxon>Ichneumonoidea</taxon>
        <taxon>Braconidae</taxon>
        <taxon>Microgastrinae</taxon>
        <taxon>Cotesia</taxon>
    </lineage>
</organism>
<accession>A0AAV7J5B7</accession>
<gene>
    <name evidence="2" type="ORF">KQX54_013479</name>
</gene>
<comment type="caution">
    <text evidence="2">The sequence shown here is derived from an EMBL/GenBank/DDBJ whole genome shotgun (WGS) entry which is preliminary data.</text>
</comment>
<evidence type="ECO:0000259" key="1">
    <source>
        <dbReference type="Pfam" id="PF16071"/>
    </source>
</evidence>
<feature type="domain" description="DUF4812" evidence="1">
    <location>
        <begin position="332"/>
        <end position="385"/>
    </location>
</feature>
<dbReference type="AlphaFoldDB" id="A0AAV7J5B7"/>
<dbReference type="Pfam" id="PF16071">
    <property type="entry name" value="DUF4812"/>
    <property type="match status" value="1"/>
</dbReference>
<evidence type="ECO:0000313" key="3">
    <source>
        <dbReference type="Proteomes" id="UP000826195"/>
    </source>
</evidence>
<evidence type="ECO:0000313" key="2">
    <source>
        <dbReference type="EMBL" id="KAH0564694.1"/>
    </source>
</evidence>
<sequence length="386" mass="44232">MQAKKCCLHCPGAWVSSQEREEHTCNLPTYIKGNLKVSSLNKYVVGEEERSERLRGCPKKPLPTGENSCYDRFAIAKKFHAENLQHQPLPDKVNDSVFKNINLRKVEEYSLKSEDKLNNNERRRLPRSRSCHKLQAGLQYAPALGCKTPTTNMDLAICWEAPIDPCYEPPRPTHIDGSEGGPAPAIFTLVQRENGQDVAHKSPMERFEAKFSNVKSRCQCNRVKNHNCREDNETHCGGCQHNAQQPLNNQQSPELNSKDLCDNFQSVHISQDHRMVKSGCDSKRRQPVHLRNCSPCHCRGDRTKRPRSRSIQSAPVYQGNRNFKRNGLPNKLTVPRPRTPYAKRDFCIDTLTPPFSIVEGTRDSEYPEHWRLTSVYQQSYKNPKKL</sequence>
<keyword evidence="3" id="KW-1185">Reference proteome</keyword>